<keyword evidence="2" id="KW-1185">Reference proteome</keyword>
<organism evidence="1 2">
    <name type="scientific">Pseudomonas synxantha</name>
    <dbReference type="NCBI Taxonomy" id="47883"/>
    <lineage>
        <taxon>Bacteria</taxon>
        <taxon>Pseudomonadati</taxon>
        <taxon>Pseudomonadota</taxon>
        <taxon>Gammaproteobacteria</taxon>
        <taxon>Pseudomonadales</taxon>
        <taxon>Pseudomonadaceae</taxon>
        <taxon>Pseudomonas</taxon>
    </lineage>
</organism>
<proteinExistence type="predicted"/>
<dbReference type="Proteomes" id="UP000648914">
    <property type="component" value="Unassembled WGS sequence"/>
</dbReference>
<name>A0ABS0UPK9_9PSED</name>
<sequence length="221" mass="24961">MKRELDVADLNQSIDVGEAKHQDGYLGYQQRYFSSYLHWSFDGTNEWAVHFSIGMATNQQKRFLVEEISQAGYPLNEVYFINKENLELWIDGELAGLCRYVLSGHGDDVSLDETAEKSPADRPYRLNMELQAVFVRPQFHSMGFGSALCQQLADTVCSGILNRLFPNPIPSPSIELTLFCDYNSEAGESFFNELADQLETKLSVIQKAKGLLLRIVVDAGY</sequence>
<dbReference type="InterPro" id="IPR016181">
    <property type="entry name" value="Acyl_CoA_acyltransferase"/>
</dbReference>
<evidence type="ECO:0000313" key="2">
    <source>
        <dbReference type="Proteomes" id="UP000648914"/>
    </source>
</evidence>
<comment type="caution">
    <text evidence="1">The sequence shown here is derived from an EMBL/GenBank/DDBJ whole genome shotgun (WGS) entry which is preliminary data.</text>
</comment>
<dbReference type="CDD" id="cd04301">
    <property type="entry name" value="NAT_SF"/>
    <property type="match status" value="1"/>
</dbReference>
<accession>A0ABS0UPK9</accession>
<evidence type="ECO:0000313" key="1">
    <source>
        <dbReference type="EMBL" id="MBI6567539.1"/>
    </source>
</evidence>
<protein>
    <submittedName>
        <fullName evidence="1">GNAT family N-acetyltransferase</fullName>
    </submittedName>
</protein>
<reference evidence="1 2" key="1">
    <citation type="submission" date="2020-12" db="EMBL/GenBank/DDBJ databases">
        <title>Comparative genomic insights into the epidemiology and virulence of plant pathogenic Pseudomonads from Turkey.</title>
        <authorList>
            <person name="Dillon M."/>
            <person name="Ruiz-Bedoya T."/>
            <person name="Bendalovic-Torma C."/>
            <person name="Guttman K.M."/>
            <person name="Kwak H."/>
            <person name="Middleton M.A."/>
            <person name="Wang P.W."/>
            <person name="Horuz S."/>
            <person name="Aysan Y."/>
            <person name="Guttman D.S."/>
        </authorList>
    </citation>
    <scope>NUCLEOTIDE SEQUENCE [LARGE SCALE GENOMIC DNA]</scope>
    <source>
        <strain evidence="1 2">S5_IA_2b</strain>
    </source>
</reference>
<dbReference type="EMBL" id="JAEILG010000077">
    <property type="protein sequence ID" value="MBI6567539.1"/>
    <property type="molecule type" value="Genomic_DNA"/>
</dbReference>
<dbReference type="RefSeq" id="WP_198720570.1">
    <property type="nucleotide sequence ID" value="NZ_JAEIKU010000099.1"/>
</dbReference>
<dbReference type="SUPFAM" id="SSF55729">
    <property type="entry name" value="Acyl-CoA N-acyltransferases (Nat)"/>
    <property type="match status" value="1"/>
</dbReference>
<gene>
    <name evidence="1" type="ORF">YA0852_26015</name>
</gene>